<feature type="compositionally biased region" description="Basic and acidic residues" evidence="1">
    <location>
        <begin position="19"/>
        <end position="40"/>
    </location>
</feature>
<evidence type="ECO:0000313" key="3">
    <source>
        <dbReference type="Proteomes" id="UP000243719"/>
    </source>
</evidence>
<dbReference type="STRING" id="1770053.SAMN05216551_109210"/>
<feature type="region of interest" description="Disordered" evidence="1">
    <location>
        <begin position="1"/>
        <end position="56"/>
    </location>
</feature>
<dbReference type="EMBL" id="FNLO01000009">
    <property type="protein sequence ID" value="SDV49877.1"/>
    <property type="molecule type" value="Genomic_DNA"/>
</dbReference>
<evidence type="ECO:0000256" key="1">
    <source>
        <dbReference type="SAM" id="MobiDB-lite"/>
    </source>
</evidence>
<protein>
    <submittedName>
        <fullName evidence="2">Uncharacterized protein</fullName>
    </submittedName>
</protein>
<dbReference type="Proteomes" id="UP000243719">
    <property type="component" value="Unassembled WGS sequence"/>
</dbReference>
<sequence length="56" mass="6094">MKDDKPQDGTAQPAVPVAEHSDNEKSLLPERDDADKKRAPNDNPPETSTEKEPPVG</sequence>
<organism evidence="2 3">
    <name type="scientific">Chitinasiproducens palmae</name>
    <dbReference type="NCBI Taxonomy" id="1770053"/>
    <lineage>
        <taxon>Bacteria</taxon>
        <taxon>Pseudomonadati</taxon>
        <taxon>Pseudomonadota</taxon>
        <taxon>Betaproteobacteria</taxon>
        <taxon>Burkholderiales</taxon>
        <taxon>Burkholderiaceae</taxon>
        <taxon>Chitinasiproducens</taxon>
    </lineage>
</organism>
<proteinExistence type="predicted"/>
<evidence type="ECO:0000313" key="2">
    <source>
        <dbReference type="EMBL" id="SDV49877.1"/>
    </source>
</evidence>
<dbReference type="RefSeq" id="WP_170845173.1">
    <property type="nucleotide sequence ID" value="NZ_FNLO01000009.1"/>
</dbReference>
<dbReference type="AlphaFoldDB" id="A0A1H2PT91"/>
<gene>
    <name evidence="2" type="ORF">SAMN05216551_109210</name>
</gene>
<name>A0A1H2PT91_9BURK</name>
<reference evidence="3" key="1">
    <citation type="submission" date="2016-09" db="EMBL/GenBank/DDBJ databases">
        <authorList>
            <person name="Varghese N."/>
            <person name="Submissions S."/>
        </authorList>
    </citation>
    <scope>NUCLEOTIDE SEQUENCE [LARGE SCALE GENOMIC DNA]</scope>
    <source>
        <strain evidence="3">JS23</strain>
    </source>
</reference>
<accession>A0A1H2PT91</accession>
<keyword evidence="3" id="KW-1185">Reference proteome</keyword>